<feature type="region of interest" description="Disordered" evidence="1">
    <location>
        <begin position="160"/>
        <end position="181"/>
    </location>
</feature>
<feature type="transmembrane region" description="Helical" evidence="2">
    <location>
        <begin position="60"/>
        <end position="79"/>
    </location>
</feature>
<name>A0A6B0VQV3_9EURY</name>
<dbReference type="EMBL" id="WUYX01000069">
    <property type="protein sequence ID" value="MXV64181.1"/>
    <property type="molecule type" value="Genomic_DNA"/>
</dbReference>
<protein>
    <submittedName>
        <fullName evidence="4">PH domain-containing protein</fullName>
    </submittedName>
</protein>
<organism evidence="4 5">
    <name type="scientific">Natronorubrum halalkaliphilum</name>
    <dbReference type="NCBI Taxonomy" id="2691917"/>
    <lineage>
        <taxon>Archaea</taxon>
        <taxon>Methanobacteriati</taxon>
        <taxon>Methanobacteriota</taxon>
        <taxon>Stenosarchaea group</taxon>
        <taxon>Halobacteria</taxon>
        <taxon>Halobacteriales</taxon>
        <taxon>Natrialbaceae</taxon>
        <taxon>Natronorubrum</taxon>
    </lineage>
</organism>
<sequence length="252" mass="27167">MTESTAPDEHDRNLEWLSLDGESVLWAGGPDRRTIAPTAILLILPVLALGVVPFNTIAGLAIAGFLGLLTVPVVAWAVLRVRNTDYVVTSSGLYAKHGVLSRDVKRIDFEKVQNTSYSQSALGARFGYGHVEVSSAGGSGVEMRFNSVPNPREIQQLISSRVSRDRNSDRPTTPPAERSTDEILEEILTELRAIRSSLKGESEGRREGTVRSRAGSKPEPGLESESQSGSPTGSQSNASTDEDVTLEHESPD</sequence>
<evidence type="ECO:0000256" key="1">
    <source>
        <dbReference type="SAM" id="MobiDB-lite"/>
    </source>
</evidence>
<dbReference type="PANTHER" id="PTHR37938:SF1">
    <property type="entry name" value="BLL0215 PROTEIN"/>
    <property type="match status" value="1"/>
</dbReference>
<dbReference type="OrthoDB" id="203544at2157"/>
<dbReference type="InterPro" id="IPR005182">
    <property type="entry name" value="YdbS-like_PH"/>
</dbReference>
<dbReference type="Proteomes" id="UP000434101">
    <property type="component" value="Unassembled WGS sequence"/>
</dbReference>
<evidence type="ECO:0000313" key="5">
    <source>
        <dbReference type="Proteomes" id="UP000434101"/>
    </source>
</evidence>
<dbReference type="PANTHER" id="PTHR37938">
    <property type="entry name" value="BLL0215 PROTEIN"/>
    <property type="match status" value="1"/>
</dbReference>
<proteinExistence type="predicted"/>
<evidence type="ECO:0000313" key="4">
    <source>
        <dbReference type="EMBL" id="MXV64181.1"/>
    </source>
</evidence>
<reference evidence="4 5" key="1">
    <citation type="submission" date="2020-01" db="EMBL/GenBank/DDBJ databases">
        <title>Natronorubrum sp. JWXQ-INN 674 isolated from Inner Mongolia Autonomous Region of China.</title>
        <authorList>
            <person name="Xue Q."/>
        </authorList>
    </citation>
    <scope>NUCLEOTIDE SEQUENCE [LARGE SCALE GENOMIC DNA]</scope>
    <source>
        <strain evidence="4 5">JWXQ-INN-674</strain>
    </source>
</reference>
<keyword evidence="2" id="KW-1133">Transmembrane helix</keyword>
<keyword evidence="5" id="KW-1185">Reference proteome</keyword>
<dbReference type="RefSeq" id="WP_160067228.1">
    <property type="nucleotide sequence ID" value="NZ_WUYX01000069.1"/>
</dbReference>
<feature type="compositionally biased region" description="Basic and acidic residues" evidence="1">
    <location>
        <begin position="198"/>
        <end position="210"/>
    </location>
</feature>
<accession>A0A6B0VQV3</accession>
<comment type="caution">
    <text evidence="4">The sequence shown here is derived from an EMBL/GenBank/DDBJ whole genome shotgun (WGS) entry which is preliminary data.</text>
</comment>
<dbReference type="Pfam" id="PF03703">
    <property type="entry name" value="bPH_2"/>
    <property type="match status" value="1"/>
</dbReference>
<keyword evidence="2" id="KW-0812">Transmembrane</keyword>
<evidence type="ECO:0000256" key="2">
    <source>
        <dbReference type="SAM" id="Phobius"/>
    </source>
</evidence>
<dbReference type="AlphaFoldDB" id="A0A6B0VQV3"/>
<feature type="domain" description="YdbS-like PH" evidence="3">
    <location>
        <begin position="81"/>
        <end position="158"/>
    </location>
</feature>
<feature type="transmembrane region" description="Helical" evidence="2">
    <location>
        <begin position="35"/>
        <end position="54"/>
    </location>
</feature>
<keyword evidence="2" id="KW-0472">Membrane</keyword>
<gene>
    <name evidence="4" type="ORF">GS429_19345</name>
</gene>
<feature type="compositionally biased region" description="Polar residues" evidence="1">
    <location>
        <begin position="224"/>
        <end position="239"/>
    </location>
</feature>
<feature type="region of interest" description="Disordered" evidence="1">
    <location>
        <begin position="195"/>
        <end position="252"/>
    </location>
</feature>
<evidence type="ECO:0000259" key="3">
    <source>
        <dbReference type="Pfam" id="PF03703"/>
    </source>
</evidence>